<sequence length="81" mass="8813">MKKWFLAGAVVAACVLMTGCVGDHEAEATPQTPPKAQEAAPAPAPQPKPEEHTAKRRGANQTRRKTQTPCRERYDCRASVL</sequence>
<feature type="compositionally biased region" description="Low complexity" evidence="1">
    <location>
        <begin position="28"/>
        <end position="41"/>
    </location>
</feature>
<feature type="chain" id="PRO_5046019557" description="Lipoprotein" evidence="2">
    <location>
        <begin position="24"/>
        <end position="81"/>
    </location>
</feature>
<evidence type="ECO:0000256" key="2">
    <source>
        <dbReference type="SAM" id="SignalP"/>
    </source>
</evidence>
<name>A0ABN6I226_9HELI</name>
<proteinExistence type="predicted"/>
<evidence type="ECO:0000313" key="4">
    <source>
        <dbReference type="Proteomes" id="UP000826775"/>
    </source>
</evidence>
<reference evidence="3 4" key="1">
    <citation type="submission" date="2021-07" db="EMBL/GenBank/DDBJ databases">
        <title>Novel Helicobacter sp. Isolated from a dog.</title>
        <authorList>
            <person name="Rimbara E."/>
            <person name="Suzuki M."/>
        </authorList>
    </citation>
    <scope>NUCLEOTIDE SEQUENCE [LARGE SCALE GENOMIC DNA]</scope>
    <source>
        <strain evidence="4">NHP19-003</strain>
    </source>
</reference>
<dbReference type="EMBL" id="AP024814">
    <property type="protein sequence ID" value="BCZ17630.1"/>
    <property type="molecule type" value="Genomic_DNA"/>
</dbReference>
<accession>A0ABN6I226</accession>
<keyword evidence="2" id="KW-0732">Signal</keyword>
<feature type="compositionally biased region" description="Basic residues" evidence="1">
    <location>
        <begin position="54"/>
        <end position="66"/>
    </location>
</feature>
<feature type="region of interest" description="Disordered" evidence="1">
    <location>
        <begin position="25"/>
        <end position="81"/>
    </location>
</feature>
<evidence type="ECO:0000313" key="3">
    <source>
        <dbReference type="EMBL" id="BCZ17630.1"/>
    </source>
</evidence>
<gene>
    <name evidence="3" type="ORF">NHP190003_09120</name>
</gene>
<dbReference type="Proteomes" id="UP000826775">
    <property type="component" value="Chromosome"/>
</dbReference>
<organism evidence="3 4">
    <name type="scientific">Helicobacter gastrocanis</name>
    <dbReference type="NCBI Taxonomy" id="2849641"/>
    <lineage>
        <taxon>Bacteria</taxon>
        <taxon>Pseudomonadati</taxon>
        <taxon>Campylobacterota</taxon>
        <taxon>Epsilonproteobacteria</taxon>
        <taxon>Campylobacterales</taxon>
        <taxon>Helicobacteraceae</taxon>
        <taxon>Helicobacter</taxon>
    </lineage>
</organism>
<protein>
    <recommendedName>
        <fullName evidence="5">Lipoprotein</fullName>
    </recommendedName>
</protein>
<evidence type="ECO:0008006" key="5">
    <source>
        <dbReference type="Google" id="ProtNLM"/>
    </source>
</evidence>
<evidence type="ECO:0000256" key="1">
    <source>
        <dbReference type="SAM" id="MobiDB-lite"/>
    </source>
</evidence>
<keyword evidence="4" id="KW-1185">Reference proteome</keyword>
<feature type="signal peptide" evidence="2">
    <location>
        <begin position="1"/>
        <end position="23"/>
    </location>
</feature>
<dbReference type="PROSITE" id="PS51257">
    <property type="entry name" value="PROKAR_LIPOPROTEIN"/>
    <property type="match status" value="1"/>
</dbReference>
<feature type="compositionally biased region" description="Basic and acidic residues" evidence="1">
    <location>
        <begin position="70"/>
        <end position="81"/>
    </location>
</feature>